<evidence type="ECO:0000256" key="1">
    <source>
        <dbReference type="SAM" id="Coils"/>
    </source>
</evidence>
<keyword evidence="2" id="KW-1133">Transmembrane helix</keyword>
<dbReference type="EMBL" id="MHJG01000025">
    <property type="protein sequence ID" value="OGY63219.1"/>
    <property type="molecule type" value="Genomic_DNA"/>
</dbReference>
<accession>A0A1G1ZFJ6</accession>
<evidence type="ECO:0008006" key="5">
    <source>
        <dbReference type="Google" id="ProtNLM"/>
    </source>
</evidence>
<comment type="caution">
    <text evidence="3">The sequence shown here is derived from an EMBL/GenBank/DDBJ whole genome shotgun (WGS) entry which is preliminary data.</text>
</comment>
<dbReference type="AlphaFoldDB" id="A0A1G1ZFJ6"/>
<keyword evidence="1" id="KW-0175">Coiled coil</keyword>
<evidence type="ECO:0000256" key="2">
    <source>
        <dbReference type="SAM" id="Phobius"/>
    </source>
</evidence>
<gene>
    <name evidence="3" type="ORF">A3B92_03935</name>
</gene>
<feature type="coiled-coil region" evidence="1">
    <location>
        <begin position="84"/>
        <end position="137"/>
    </location>
</feature>
<protein>
    <recommendedName>
        <fullName evidence="5">DUF5667 domain-containing protein</fullName>
    </recommendedName>
</protein>
<organism evidence="3 4">
    <name type="scientific">Candidatus Harrisonbacteria bacterium RIFCSPHIGHO2_02_FULL_42_16</name>
    <dbReference type="NCBI Taxonomy" id="1798404"/>
    <lineage>
        <taxon>Bacteria</taxon>
        <taxon>Candidatus Harrisoniibacteriota</taxon>
    </lineage>
</organism>
<dbReference type="STRING" id="1798404.A3B92_03935"/>
<keyword evidence="2" id="KW-0472">Membrane</keyword>
<dbReference type="Proteomes" id="UP000177960">
    <property type="component" value="Unassembled WGS sequence"/>
</dbReference>
<evidence type="ECO:0000313" key="4">
    <source>
        <dbReference type="Proteomes" id="UP000177960"/>
    </source>
</evidence>
<feature type="transmembrane region" description="Helical" evidence="2">
    <location>
        <begin position="45"/>
        <end position="69"/>
    </location>
</feature>
<sequence>MEQLLKKFNTLEPNRGFKERSRSFILNSPQKGDLPAGAFRQFFNIAQFSAAFGLVAIFIFLILGGLSFINKKLISPSLLSGLDSQNLEKEVKNLDIQIQLSQAQYYEDSAEAVEVALKAASGELDKAENRNQEINKLLDGLTL</sequence>
<proteinExistence type="predicted"/>
<keyword evidence="2" id="KW-0812">Transmembrane</keyword>
<evidence type="ECO:0000313" key="3">
    <source>
        <dbReference type="EMBL" id="OGY63219.1"/>
    </source>
</evidence>
<name>A0A1G1ZFJ6_9BACT</name>
<reference evidence="3 4" key="1">
    <citation type="journal article" date="2016" name="Nat. Commun.">
        <title>Thousands of microbial genomes shed light on interconnected biogeochemical processes in an aquifer system.</title>
        <authorList>
            <person name="Anantharaman K."/>
            <person name="Brown C.T."/>
            <person name="Hug L.A."/>
            <person name="Sharon I."/>
            <person name="Castelle C.J."/>
            <person name="Probst A.J."/>
            <person name="Thomas B.C."/>
            <person name="Singh A."/>
            <person name="Wilkins M.J."/>
            <person name="Karaoz U."/>
            <person name="Brodie E.L."/>
            <person name="Williams K.H."/>
            <person name="Hubbard S.S."/>
            <person name="Banfield J.F."/>
        </authorList>
    </citation>
    <scope>NUCLEOTIDE SEQUENCE [LARGE SCALE GENOMIC DNA]</scope>
</reference>